<keyword evidence="1" id="KW-0175">Coiled coil</keyword>
<dbReference type="AlphaFoldDB" id="A0AA38IYU9"/>
<name>A0AA38IYU9_9CUCU</name>
<accession>A0AA38IYU9</accession>
<proteinExistence type="predicted"/>
<dbReference type="EMBL" id="JALNTZ010000001">
    <property type="protein sequence ID" value="KAJ3665728.1"/>
    <property type="molecule type" value="Genomic_DNA"/>
</dbReference>
<gene>
    <name evidence="2" type="ORF">Zmor_001208</name>
</gene>
<comment type="caution">
    <text evidence="2">The sequence shown here is derived from an EMBL/GenBank/DDBJ whole genome shotgun (WGS) entry which is preliminary data.</text>
</comment>
<protein>
    <submittedName>
        <fullName evidence="2">Uncharacterized protein</fullName>
    </submittedName>
</protein>
<keyword evidence="3" id="KW-1185">Reference proteome</keyword>
<reference evidence="2" key="1">
    <citation type="journal article" date="2023" name="G3 (Bethesda)">
        <title>Whole genome assemblies of Zophobas morio and Tenebrio molitor.</title>
        <authorList>
            <person name="Kaur S."/>
            <person name="Stinson S.A."/>
            <person name="diCenzo G.C."/>
        </authorList>
    </citation>
    <scope>NUCLEOTIDE SEQUENCE</scope>
    <source>
        <strain evidence="2">QUZm001</strain>
    </source>
</reference>
<evidence type="ECO:0000313" key="2">
    <source>
        <dbReference type="EMBL" id="KAJ3665728.1"/>
    </source>
</evidence>
<sequence length="432" mass="50558">MAVPSDAPNTIHLIRDFWPDLQFHKDDILRGNPDFIKLFYVYLINDFNEKIAFLINEDLGGDDFDNLNYDDEVKLYCKVANVFKRMQQHSLSLVDFYASAGKKMYHLVKFSIHFVIYVNNCADEVSVIINDHLKSLADFENNKMEEQQLLQTYAEIVESLAHTSDLSESLLQKLDQVKENYQKVLEHKANDERVSAQNILEMKELQSEVDYLEYELKLLEEKENELQEAVISENELEHLKETEKCLEIELQELNRDFCATWDNVTDSENVKRHEDFAKCLANLDLEALNVHNLQEIRQDDNQMANIVKTNQDELNSLNNTASDKKAKLDVLKQTLEKAQAFLTELKTKVAADEQEEKECIFQETQKCAANFEENQRIETLKIHLQEDISNLENDERRLNTAVAQEYRRILMLDKKTTTKFHKMLLDLTNRHV</sequence>
<organism evidence="2 3">
    <name type="scientific">Zophobas morio</name>
    <dbReference type="NCBI Taxonomy" id="2755281"/>
    <lineage>
        <taxon>Eukaryota</taxon>
        <taxon>Metazoa</taxon>
        <taxon>Ecdysozoa</taxon>
        <taxon>Arthropoda</taxon>
        <taxon>Hexapoda</taxon>
        <taxon>Insecta</taxon>
        <taxon>Pterygota</taxon>
        <taxon>Neoptera</taxon>
        <taxon>Endopterygota</taxon>
        <taxon>Coleoptera</taxon>
        <taxon>Polyphaga</taxon>
        <taxon>Cucujiformia</taxon>
        <taxon>Tenebrionidae</taxon>
        <taxon>Zophobas</taxon>
    </lineage>
</organism>
<evidence type="ECO:0000256" key="1">
    <source>
        <dbReference type="SAM" id="Coils"/>
    </source>
</evidence>
<feature type="coiled-coil region" evidence="1">
    <location>
        <begin position="167"/>
        <end position="256"/>
    </location>
</feature>
<evidence type="ECO:0000313" key="3">
    <source>
        <dbReference type="Proteomes" id="UP001168821"/>
    </source>
</evidence>
<dbReference type="Proteomes" id="UP001168821">
    <property type="component" value="Unassembled WGS sequence"/>
</dbReference>
<feature type="coiled-coil region" evidence="1">
    <location>
        <begin position="314"/>
        <end position="401"/>
    </location>
</feature>